<dbReference type="EMBL" id="HG694586">
    <property type="protein sequence ID" value="CDI85983.1"/>
    <property type="molecule type" value="Genomic_DNA"/>
</dbReference>
<feature type="compositionally biased region" description="Basic and acidic residues" evidence="1">
    <location>
        <begin position="337"/>
        <end position="354"/>
    </location>
</feature>
<feature type="compositionally biased region" description="Low complexity" evidence="1">
    <location>
        <begin position="139"/>
        <end position="151"/>
    </location>
</feature>
<reference evidence="2" key="2">
    <citation type="submission" date="2013-10" db="EMBL/GenBank/DDBJ databases">
        <authorList>
            <person name="Aslett M."/>
        </authorList>
    </citation>
    <scope>NUCLEOTIDE SEQUENCE [LARGE SCALE GENOMIC DNA]</scope>
    <source>
        <strain evidence="2">Houghton</strain>
    </source>
</reference>
<evidence type="ECO:0000313" key="3">
    <source>
        <dbReference type="Proteomes" id="UP000018201"/>
    </source>
</evidence>
<keyword evidence="3" id="KW-1185">Reference proteome</keyword>
<evidence type="ECO:0000256" key="1">
    <source>
        <dbReference type="SAM" id="MobiDB-lite"/>
    </source>
</evidence>
<dbReference type="Proteomes" id="UP000018201">
    <property type="component" value="Unassembled WGS sequence"/>
</dbReference>
<feature type="region of interest" description="Disordered" evidence="1">
    <location>
        <begin position="641"/>
        <end position="661"/>
    </location>
</feature>
<reference evidence="2" key="1">
    <citation type="submission" date="2013-10" db="EMBL/GenBank/DDBJ databases">
        <title>Genomic analysis of the causative agents of coccidiosis in chickens.</title>
        <authorList>
            <person name="Reid A.J."/>
            <person name="Blake D."/>
            <person name="Billington K."/>
            <person name="Browne H."/>
            <person name="Dunn M."/>
            <person name="Hung S."/>
            <person name="Kawahara F."/>
            <person name="Miranda-Saavedra D."/>
            <person name="Mourier T."/>
            <person name="Nagra H."/>
            <person name="Otto T.D."/>
            <person name="Rawlings N."/>
            <person name="Sanchez A."/>
            <person name="Sanders M."/>
            <person name="Subramaniam C."/>
            <person name="Tay Y."/>
            <person name="Dear P."/>
            <person name="Doerig C."/>
            <person name="Gruber A."/>
            <person name="Parkinson J."/>
            <person name="Shirley M."/>
            <person name="Wan K.L."/>
            <person name="Berriman M."/>
            <person name="Tomley F."/>
            <person name="Pain A."/>
        </authorList>
    </citation>
    <scope>NUCLEOTIDE SEQUENCE [LARGE SCALE GENOMIC DNA]</scope>
    <source>
        <strain evidence="2">Houghton</strain>
    </source>
</reference>
<feature type="compositionally biased region" description="Polar residues" evidence="1">
    <location>
        <begin position="121"/>
        <end position="135"/>
    </location>
</feature>
<feature type="compositionally biased region" description="Basic and acidic residues" evidence="1">
    <location>
        <begin position="650"/>
        <end position="660"/>
    </location>
</feature>
<name>U6H3D6_9EIME</name>
<proteinExistence type="predicted"/>
<protein>
    <submittedName>
        <fullName evidence="2">Uncharacterized protein</fullName>
    </submittedName>
</protein>
<feature type="compositionally biased region" description="Basic and acidic residues" evidence="1">
    <location>
        <begin position="750"/>
        <end position="759"/>
    </location>
</feature>
<feature type="region of interest" description="Disordered" evidence="1">
    <location>
        <begin position="17"/>
        <end position="78"/>
    </location>
</feature>
<accession>U6H3D6</accession>
<organism evidence="2 3">
    <name type="scientific">Eimeria praecox</name>
    <dbReference type="NCBI Taxonomy" id="51316"/>
    <lineage>
        <taxon>Eukaryota</taxon>
        <taxon>Sar</taxon>
        <taxon>Alveolata</taxon>
        <taxon>Apicomplexa</taxon>
        <taxon>Conoidasida</taxon>
        <taxon>Coccidia</taxon>
        <taxon>Eucoccidiorida</taxon>
        <taxon>Eimeriorina</taxon>
        <taxon>Eimeriidae</taxon>
        <taxon>Eimeria</taxon>
    </lineage>
</organism>
<feature type="region of interest" description="Disordered" evidence="1">
    <location>
        <begin position="282"/>
        <end position="356"/>
    </location>
</feature>
<dbReference type="AlphaFoldDB" id="U6H3D6"/>
<feature type="region of interest" description="Disordered" evidence="1">
    <location>
        <begin position="224"/>
        <end position="250"/>
    </location>
</feature>
<feature type="region of interest" description="Disordered" evidence="1">
    <location>
        <begin position="726"/>
        <end position="765"/>
    </location>
</feature>
<feature type="region of interest" description="Disordered" evidence="1">
    <location>
        <begin position="465"/>
        <end position="505"/>
    </location>
</feature>
<sequence length="795" mass="85565">MGPGRGTLLEAETLCGIPAGFPSMPLASESTEADENSPDPHRNSVSPRSFLPVKASMSVPFRETTEETDFSISRGKYQEESWRGYKDRHLGSCYLRNNGFEAIRHRSSPRASDLDGRSAEHGSTGQRVHSPVSSEHTSDSSSKVSPPQISSGVSDGHESDDGVAVYIDETEDDDTNDGLFITECRINSRKAAEIRAFKAHWVEQMMLKKEQLLSPCIAKGVTGGKRLTSSARKAANGHETGTASPSGSGAGFLESKLRAFAACMMPEALECISRNSKRWAETTSDTSDSDSGESPLPSSRCPRRRHLNASPIGRPSFDRRPHTPTSPTPTSPRASKPARELQQHMAHSKEDQQRAADAALHSWGRFLKYIRKTSGVLPSRQRIERKAGLESDDDDEQAPLYMCRPGSVQRPSPLISHSLTEHLKASGTMFFKQFRRQCLSSSASSNPDASGTAPTQLQRPFALRGNSVSASGAAHESPASGSATATVNDDKRNSHAEQDGEEAVPLYEISAETSALFGDMMRLEDTARMLDASCTFRLPAAPSSIVRPKDWKPKTGVEAAQPRNSVSAFSSSVGLFSAAAAGSPSTATTAAAPASQHRRTGHLTLYTSPHAATAAALSQLIVNCQAEKSLEVHTRQHMRCSAAADVSSLKPRESYSDSKAQEGNNSCVVYTVQADEDTLALSGLDAEYCARVEAASRGRNRAADSLALLERLQPIGNALQGNVSRAVAHKKKRKAPVDNNVMSSDDGDSGSERSPREEEAPGAACAEEANHQRSLMVDKLMLAHLMPYLPQFGPP</sequence>
<feature type="region of interest" description="Disordered" evidence="1">
    <location>
        <begin position="106"/>
        <end position="160"/>
    </location>
</feature>
<evidence type="ECO:0000313" key="2">
    <source>
        <dbReference type="EMBL" id="CDI85983.1"/>
    </source>
</evidence>
<gene>
    <name evidence="2" type="ORF">EPH_0066450</name>
</gene>
<dbReference type="VEuPathDB" id="ToxoDB:EPH_0066450"/>
<dbReference type="OrthoDB" id="346071at2759"/>
<feature type="compositionally biased region" description="Basic and acidic residues" evidence="1">
    <location>
        <begin position="488"/>
        <end position="498"/>
    </location>
</feature>